<protein>
    <submittedName>
        <fullName evidence="3">Mycobacterial hemophore asspociated with MmpL11/MmpL3 transport system</fullName>
    </submittedName>
</protein>
<dbReference type="NCBIfam" id="TIGR04529">
    <property type="entry name" value="MTB_hemophore"/>
    <property type="match status" value="1"/>
</dbReference>
<gene>
    <name evidence="3" type="ORF">HLY00_2505</name>
</gene>
<evidence type="ECO:0000313" key="4">
    <source>
        <dbReference type="Proteomes" id="UP000570517"/>
    </source>
</evidence>
<dbReference type="AlphaFoldDB" id="A0A850PSC7"/>
<comment type="caution">
    <text evidence="3">The sequence shown here is derived from an EMBL/GenBank/DDBJ whole genome shotgun (WGS) entry which is preliminary data.</text>
</comment>
<proteinExistence type="predicted"/>
<name>A0A850PSC7_9MYCO</name>
<accession>A0A850PSC7</accession>
<keyword evidence="4" id="KW-1185">Reference proteome</keyword>
<dbReference type="Pfam" id="PF16525">
    <property type="entry name" value="MHB"/>
    <property type="match status" value="1"/>
</dbReference>
<dbReference type="RefSeq" id="WP_178359344.1">
    <property type="nucleotide sequence ID" value="NZ_JABFYL010000029.1"/>
</dbReference>
<sequence length="167" mass="17017">MDSHSRINARRTGRVVRYRLPAAFAAAAAAGIGVVALTGPATPSVTAAPDPCAASSVARTVAAVATNTGNYLEAKPETNQALTTIAQQQGGPQSVIALKTYFDANPDVAGDMQRLQQPLANLSARCKLPVSVPQLLGLMQAAQQSPALPATGEGPEASPSAEVTSSR</sequence>
<evidence type="ECO:0000259" key="2">
    <source>
        <dbReference type="Pfam" id="PF16525"/>
    </source>
</evidence>
<organism evidence="3 4">
    <name type="scientific">Mycolicibacterium hippocampi</name>
    <dbReference type="NCBI Taxonomy" id="659824"/>
    <lineage>
        <taxon>Bacteria</taxon>
        <taxon>Bacillati</taxon>
        <taxon>Actinomycetota</taxon>
        <taxon>Actinomycetes</taxon>
        <taxon>Mycobacteriales</taxon>
        <taxon>Mycobacteriaceae</taxon>
        <taxon>Mycolicibacterium</taxon>
    </lineage>
</organism>
<dbReference type="Proteomes" id="UP000570517">
    <property type="component" value="Unassembled WGS sequence"/>
</dbReference>
<feature type="region of interest" description="Disordered" evidence="1">
    <location>
        <begin position="145"/>
        <end position="167"/>
    </location>
</feature>
<dbReference type="GO" id="GO:0015886">
    <property type="term" value="P:heme transport"/>
    <property type="evidence" value="ECO:0007669"/>
    <property type="project" value="InterPro"/>
</dbReference>
<reference evidence="3 4" key="1">
    <citation type="submission" date="2020-05" db="EMBL/GenBank/DDBJ databases">
        <title>Draft genome sequence of Mycobacterium hippocampi DL, isolated from European seabass, Dicentrarchus labrax, reared in fish farms.</title>
        <authorList>
            <person name="Stathopoulou P."/>
            <person name="Asimakis E."/>
            <person name="Tzokas K."/>
            <person name="Batargias C."/>
            <person name="Tsiamis G."/>
        </authorList>
    </citation>
    <scope>NUCLEOTIDE SEQUENCE [LARGE SCALE GENOMIC DNA]</scope>
    <source>
        <strain evidence="3 4">DL</strain>
    </source>
</reference>
<feature type="domain" description="Haemophore haem-binding" evidence="2">
    <location>
        <begin position="50"/>
        <end position="127"/>
    </location>
</feature>
<dbReference type="InterPro" id="IPR030937">
    <property type="entry name" value="Hemophore_Rv0203"/>
</dbReference>
<dbReference type="GO" id="GO:0020037">
    <property type="term" value="F:heme binding"/>
    <property type="evidence" value="ECO:0007669"/>
    <property type="project" value="InterPro"/>
</dbReference>
<dbReference type="InterPro" id="IPR032407">
    <property type="entry name" value="MHB"/>
</dbReference>
<dbReference type="EMBL" id="JABFYL010000029">
    <property type="protein sequence ID" value="NVN51000.1"/>
    <property type="molecule type" value="Genomic_DNA"/>
</dbReference>
<evidence type="ECO:0000313" key="3">
    <source>
        <dbReference type="EMBL" id="NVN51000.1"/>
    </source>
</evidence>
<dbReference type="NCBIfam" id="TIGR04530">
    <property type="entry name" value="hemophoreRv0203"/>
    <property type="match status" value="1"/>
</dbReference>
<evidence type="ECO:0000256" key="1">
    <source>
        <dbReference type="SAM" id="MobiDB-lite"/>
    </source>
</evidence>
<dbReference type="Gene3D" id="1.20.20.20">
    <property type="entry name" value="Haemophore, haem-binding domain"/>
    <property type="match status" value="1"/>
</dbReference>
<dbReference type="InterPro" id="IPR038378">
    <property type="entry name" value="MHB_sf"/>
</dbReference>